<evidence type="ECO:0000256" key="7">
    <source>
        <dbReference type="ARBA" id="ARBA00022884"/>
    </source>
</evidence>
<evidence type="ECO:0000259" key="10">
    <source>
        <dbReference type="Pfam" id="PF01138"/>
    </source>
</evidence>
<dbReference type="Gene3D" id="3.30.230.70">
    <property type="entry name" value="GHMP Kinase, N-terminal domain"/>
    <property type="match status" value="1"/>
</dbReference>
<comment type="subcellular location">
    <subcellularLocation>
        <location evidence="1">Cytoplasm</location>
    </subcellularLocation>
    <subcellularLocation>
        <location evidence="2">Nucleus</location>
        <location evidence="2">Nucleolus</location>
    </subcellularLocation>
</comment>
<dbReference type="Proteomes" id="UP000187013">
    <property type="component" value="Unassembled WGS sequence"/>
</dbReference>
<keyword evidence="8" id="KW-0539">Nucleus</keyword>
<reference evidence="11 12" key="1">
    <citation type="submission" date="2016-08" db="EMBL/GenBank/DDBJ databases">
        <title>Draft genome sequence of allopolyploid Zygosaccharomyces rouxii.</title>
        <authorList>
            <person name="Watanabe J."/>
            <person name="Uehara K."/>
            <person name="Mogi Y."/>
            <person name="Tsukioka Y."/>
        </authorList>
    </citation>
    <scope>NUCLEOTIDE SEQUENCE [LARGE SCALE GENOMIC DNA]</scope>
    <source>
        <strain evidence="11 12">NBRC 110957</strain>
    </source>
</reference>
<keyword evidence="5" id="KW-0698">rRNA processing</keyword>
<dbReference type="GO" id="GO:0034475">
    <property type="term" value="P:U4 snRNA 3'-end processing"/>
    <property type="evidence" value="ECO:0007669"/>
    <property type="project" value="TreeGrafter"/>
</dbReference>
<evidence type="ECO:0000256" key="5">
    <source>
        <dbReference type="ARBA" id="ARBA00022552"/>
    </source>
</evidence>
<accession>A0A1Q2ZYE6</accession>
<dbReference type="GO" id="GO:0034473">
    <property type="term" value="P:U1 snRNA 3'-end processing"/>
    <property type="evidence" value="ECO:0007669"/>
    <property type="project" value="TreeGrafter"/>
</dbReference>
<evidence type="ECO:0000256" key="9">
    <source>
        <dbReference type="ARBA" id="ARBA00030617"/>
    </source>
</evidence>
<dbReference type="PANTHER" id="PTHR11097">
    <property type="entry name" value="EXOSOME COMPLEX EXONUCLEASE RIBOSOMAL RNA PROCESSING PROTEIN"/>
    <property type="match status" value="1"/>
</dbReference>
<name>A0A1Q2ZYE6_ZYGRO</name>
<dbReference type="InterPro" id="IPR027408">
    <property type="entry name" value="PNPase/RNase_PH_dom_sf"/>
</dbReference>
<keyword evidence="4" id="KW-0963">Cytoplasm</keyword>
<dbReference type="PANTHER" id="PTHR11097:SF9">
    <property type="entry name" value="EXOSOME COMPLEX COMPONENT RRP43"/>
    <property type="match status" value="1"/>
</dbReference>
<evidence type="ECO:0000256" key="4">
    <source>
        <dbReference type="ARBA" id="ARBA00022490"/>
    </source>
</evidence>
<dbReference type="eggNOG" id="KOG1613">
    <property type="taxonomic scope" value="Eukaryota"/>
</dbReference>
<dbReference type="GO" id="GO:0071035">
    <property type="term" value="P:nuclear polyadenylation-dependent rRNA catabolic process"/>
    <property type="evidence" value="ECO:0007669"/>
    <property type="project" value="TreeGrafter"/>
</dbReference>
<evidence type="ECO:0000313" key="11">
    <source>
        <dbReference type="EMBL" id="GAV48459.1"/>
    </source>
</evidence>
<evidence type="ECO:0000256" key="8">
    <source>
        <dbReference type="ARBA" id="ARBA00023242"/>
    </source>
</evidence>
<feature type="domain" description="Exoribonuclease phosphorolytic" evidence="10">
    <location>
        <begin position="47"/>
        <end position="242"/>
    </location>
</feature>
<dbReference type="Pfam" id="PF01138">
    <property type="entry name" value="RNase_PH"/>
    <property type="match status" value="1"/>
</dbReference>
<dbReference type="GO" id="GO:0000176">
    <property type="term" value="C:nuclear exosome (RNase complex)"/>
    <property type="evidence" value="ECO:0007669"/>
    <property type="project" value="TreeGrafter"/>
</dbReference>
<dbReference type="GO" id="GO:0071038">
    <property type="term" value="P:TRAMP-dependent tRNA surveillance pathway"/>
    <property type="evidence" value="ECO:0007669"/>
    <property type="project" value="TreeGrafter"/>
</dbReference>
<dbReference type="GO" id="GO:0005730">
    <property type="term" value="C:nucleolus"/>
    <property type="evidence" value="ECO:0007669"/>
    <property type="project" value="UniProtKB-SubCell"/>
</dbReference>
<keyword evidence="7" id="KW-0694">RNA-binding</keyword>
<dbReference type="GO" id="GO:0016075">
    <property type="term" value="P:rRNA catabolic process"/>
    <property type="evidence" value="ECO:0007669"/>
    <property type="project" value="TreeGrafter"/>
</dbReference>
<gene>
    <name evidence="11" type="ORF">ZYGR_0I07560</name>
</gene>
<dbReference type="GO" id="GO:0000177">
    <property type="term" value="C:cytoplasmic exosome (RNase complex)"/>
    <property type="evidence" value="ECO:0007669"/>
    <property type="project" value="UniProtKB-ARBA"/>
</dbReference>
<dbReference type="InterPro" id="IPR020568">
    <property type="entry name" value="Ribosomal_Su5_D2-typ_SF"/>
</dbReference>
<evidence type="ECO:0000256" key="3">
    <source>
        <dbReference type="ARBA" id="ARBA00006678"/>
    </source>
</evidence>
<dbReference type="AlphaFoldDB" id="A0A1Q2ZYE6"/>
<evidence type="ECO:0000256" key="2">
    <source>
        <dbReference type="ARBA" id="ARBA00004604"/>
    </source>
</evidence>
<comment type="similarity">
    <text evidence="3">Belongs to the RNase PH family.</text>
</comment>
<dbReference type="OrthoDB" id="45882at2759"/>
<evidence type="ECO:0000256" key="6">
    <source>
        <dbReference type="ARBA" id="ARBA00022835"/>
    </source>
</evidence>
<protein>
    <recommendedName>
        <fullName evidence="9">Ribosomal RNA-processing protein 43</fullName>
    </recommendedName>
</protein>
<dbReference type="CDD" id="cd11358">
    <property type="entry name" value="RNase_PH"/>
    <property type="match status" value="1"/>
</dbReference>
<dbReference type="GO" id="GO:0035925">
    <property type="term" value="F:mRNA 3'-UTR AU-rich region binding"/>
    <property type="evidence" value="ECO:0007669"/>
    <property type="project" value="TreeGrafter"/>
</dbReference>
<organism evidence="11 12">
    <name type="scientific">Zygosaccharomyces rouxii</name>
    <dbReference type="NCBI Taxonomy" id="4956"/>
    <lineage>
        <taxon>Eukaryota</taxon>
        <taxon>Fungi</taxon>
        <taxon>Dikarya</taxon>
        <taxon>Ascomycota</taxon>
        <taxon>Saccharomycotina</taxon>
        <taxon>Saccharomycetes</taxon>
        <taxon>Saccharomycetales</taxon>
        <taxon>Saccharomycetaceae</taxon>
        <taxon>Zygosaccharomyces</taxon>
    </lineage>
</organism>
<dbReference type="EMBL" id="BDGX01000009">
    <property type="protein sequence ID" value="GAV48459.1"/>
    <property type="molecule type" value="Genomic_DNA"/>
</dbReference>
<dbReference type="SUPFAM" id="SSF54211">
    <property type="entry name" value="Ribosomal protein S5 domain 2-like"/>
    <property type="match status" value="1"/>
</dbReference>
<dbReference type="GO" id="GO:0071028">
    <property type="term" value="P:nuclear mRNA surveillance"/>
    <property type="evidence" value="ECO:0007669"/>
    <property type="project" value="TreeGrafter"/>
</dbReference>
<dbReference type="InterPro" id="IPR050590">
    <property type="entry name" value="Exosome_comp_Rrp42_subfam"/>
</dbReference>
<evidence type="ECO:0000256" key="1">
    <source>
        <dbReference type="ARBA" id="ARBA00004496"/>
    </source>
</evidence>
<proteinExistence type="inferred from homology"/>
<dbReference type="GO" id="GO:0034476">
    <property type="term" value="P:U5 snRNA 3'-end processing"/>
    <property type="evidence" value="ECO:0007669"/>
    <property type="project" value="TreeGrafter"/>
</dbReference>
<sequence length="388" mass="43261">MASSEADTVEVHPVTFPPQVLARISPELSLQRHLSLGIRPSLKRFEEFRDVHIDQNTLSRYKLENAASEDSTNSVLGSNVLKSGKTFVITSITGGIVEETLPVETEDPGEQELEDLTKGRDEISKFAPVYPLVEVERGRVGAPTDEEMTISQKLHDYVLHSGLIPKSSLKVQCGVRTTEKSGEAKVLYPDEDVDVSTSIRTLSQRKWSYVLYAKIVVFSRTGPVFDLCWNSLLYALQDTRLPRAFIDERATDLKMTIRTRGRSASVRETYEILCDPKRSIPLKISRESVGYASSFGVIDLDPEMALDQEDHDMEKEERQPILLADLDTEAEEACIQSTICIITDSNGNLKNIDILGGGARVTPAILRRAINLAQLRARNLEFLTAPEV</sequence>
<evidence type="ECO:0000313" key="12">
    <source>
        <dbReference type="Proteomes" id="UP000187013"/>
    </source>
</evidence>
<keyword evidence="6" id="KW-0271">Exosome</keyword>
<dbReference type="InterPro" id="IPR001247">
    <property type="entry name" value="ExoRNase_PH_dom1"/>
</dbReference>
<dbReference type="GO" id="GO:0000467">
    <property type="term" value="P:exonucleolytic trimming to generate mature 3'-end of 5.8S rRNA from tricistronic rRNA transcript (SSU-rRNA, 5.8S rRNA, LSU-rRNA)"/>
    <property type="evidence" value="ECO:0007669"/>
    <property type="project" value="TreeGrafter"/>
</dbReference>
<comment type="caution">
    <text evidence="11">The sequence shown here is derived from an EMBL/GenBank/DDBJ whole genome shotgun (WGS) entry which is preliminary data.</text>
</comment>